<dbReference type="EMBL" id="CP078145">
    <property type="protein sequence ID" value="QXN93914.1"/>
    <property type="molecule type" value="Genomic_DNA"/>
</dbReference>
<accession>A0ABX8RW73</accession>
<name>A0ABX8RW73_NOCIO</name>
<protein>
    <submittedName>
        <fullName evidence="2">Uncharacterized protein</fullName>
    </submittedName>
</protein>
<keyword evidence="1" id="KW-0732">Signal</keyword>
<feature type="chain" id="PRO_5045581024" evidence="1">
    <location>
        <begin position="28"/>
        <end position="103"/>
    </location>
</feature>
<feature type="signal peptide" evidence="1">
    <location>
        <begin position="1"/>
        <end position="27"/>
    </location>
</feature>
<gene>
    <name evidence="2" type="ORF">KV110_13125</name>
</gene>
<organism evidence="2 3">
    <name type="scientific">Nocardia iowensis</name>
    <dbReference type="NCBI Taxonomy" id="204891"/>
    <lineage>
        <taxon>Bacteria</taxon>
        <taxon>Bacillati</taxon>
        <taxon>Actinomycetota</taxon>
        <taxon>Actinomycetes</taxon>
        <taxon>Mycobacteriales</taxon>
        <taxon>Nocardiaceae</taxon>
        <taxon>Nocardia</taxon>
    </lineage>
</organism>
<evidence type="ECO:0000313" key="2">
    <source>
        <dbReference type="EMBL" id="QXN93914.1"/>
    </source>
</evidence>
<sequence>MSCVRVTAFVGLAAAALTALSTVSANAEPYDYGQEVKRACEQQGLEPTESIYLPGTLPATATCHEPGQDTVRFVPLPKDTYCTVPGVFQTPGKADGEGNCITA</sequence>
<keyword evidence="3" id="KW-1185">Reference proteome</keyword>
<dbReference type="RefSeq" id="WP_218476266.1">
    <property type="nucleotide sequence ID" value="NZ_BAABJN010000018.1"/>
</dbReference>
<dbReference type="Proteomes" id="UP000694257">
    <property type="component" value="Chromosome"/>
</dbReference>
<evidence type="ECO:0000313" key="3">
    <source>
        <dbReference type="Proteomes" id="UP000694257"/>
    </source>
</evidence>
<proteinExistence type="predicted"/>
<evidence type="ECO:0000256" key="1">
    <source>
        <dbReference type="SAM" id="SignalP"/>
    </source>
</evidence>
<reference evidence="2 3" key="1">
    <citation type="submission" date="2021-07" db="EMBL/GenBank/DDBJ databases">
        <title>Whole Genome Sequence of Nocardia Iowensis.</title>
        <authorList>
            <person name="Lamm A."/>
            <person name="Collins-Fairclough A.M."/>
            <person name="Bunk B."/>
            <person name="Sproer C."/>
        </authorList>
    </citation>
    <scope>NUCLEOTIDE SEQUENCE [LARGE SCALE GENOMIC DNA]</scope>
    <source>
        <strain evidence="2 3">NRRL 5646</strain>
    </source>
</reference>